<organism evidence="4 6">
    <name type="scientific">Rubrobacter radiotolerans</name>
    <name type="common">Arthrobacter radiotolerans</name>
    <dbReference type="NCBI Taxonomy" id="42256"/>
    <lineage>
        <taxon>Bacteria</taxon>
        <taxon>Bacillati</taxon>
        <taxon>Actinomycetota</taxon>
        <taxon>Rubrobacteria</taxon>
        <taxon>Rubrobacterales</taxon>
        <taxon>Rubrobacteraceae</taxon>
        <taxon>Rubrobacter</taxon>
    </lineage>
</organism>
<dbReference type="InterPro" id="IPR057326">
    <property type="entry name" value="KR_dom"/>
</dbReference>
<dbReference type="NCBIfam" id="NF005559">
    <property type="entry name" value="PRK07231.1"/>
    <property type="match status" value="1"/>
</dbReference>
<dbReference type="PROSITE" id="PS00061">
    <property type="entry name" value="ADH_SHORT"/>
    <property type="match status" value="1"/>
</dbReference>
<evidence type="ECO:0000313" key="5">
    <source>
        <dbReference type="EMBL" id="MDX5895536.1"/>
    </source>
</evidence>
<dbReference type="eggNOG" id="COG1028">
    <property type="taxonomic scope" value="Bacteria"/>
</dbReference>
<dbReference type="Pfam" id="PF13561">
    <property type="entry name" value="adh_short_C2"/>
    <property type="match status" value="1"/>
</dbReference>
<dbReference type="SUPFAM" id="SSF51735">
    <property type="entry name" value="NAD(P)-binding Rossmann-fold domains"/>
    <property type="match status" value="1"/>
</dbReference>
<dbReference type="InterPro" id="IPR036291">
    <property type="entry name" value="NAD(P)-bd_dom_sf"/>
</dbReference>
<sequence length="257" mass="26435">MEDRRSTLEGKVAVITGAASGIGLAAAERFASEGARVVVADLDGDAAERAAATITRSGGEATSVRCDVTRAEDAEAAVEAAVGRYGSLDVLFNNAGYTNPPHPVEKTTEREMERALAVNVMGVFLCTRAAVPAMRESGGGSVLVTASVMGLRTRPGFTAYAASKAAAIHLARTLAVELAGENIRVNCLAPVATETPMLQTFIGDRDPEEGRAAFVSTIPLGRLASPQDVASAALYLASDEAAFITGAVLPVDGGRSI</sequence>
<proteinExistence type="inferred from homology"/>
<geneLocation type="plasmid" evidence="4">
    <name>2</name>
</geneLocation>
<dbReference type="SMART" id="SM00822">
    <property type="entry name" value="PKS_KR"/>
    <property type="match status" value="1"/>
</dbReference>
<dbReference type="EMBL" id="CP007516">
    <property type="protein sequence ID" value="AHY48263.1"/>
    <property type="molecule type" value="Genomic_DNA"/>
</dbReference>
<dbReference type="GO" id="GO:0016491">
    <property type="term" value="F:oxidoreductase activity"/>
    <property type="evidence" value="ECO:0007669"/>
    <property type="project" value="UniProtKB-KW"/>
</dbReference>
<dbReference type="KEGG" id="rrd:RradSPS_2980"/>
<keyword evidence="4" id="KW-0614">Plasmid</keyword>
<keyword evidence="2" id="KW-0560">Oxidoreductase</keyword>
<dbReference type="RefSeq" id="WP_041338993.1">
    <property type="nucleotide sequence ID" value="NZ_CP007516.1"/>
</dbReference>
<dbReference type="OrthoDB" id="286404at2"/>
<evidence type="ECO:0000313" key="4">
    <source>
        <dbReference type="EMBL" id="AHY48263.1"/>
    </source>
</evidence>
<protein>
    <submittedName>
        <fullName evidence="4">Dehydrogenases with different specificities (Related to short-chain alcohol dehydrogenases)</fullName>
    </submittedName>
    <submittedName>
        <fullName evidence="5">SDR family oxidoreductase</fullName>
    </submittedName>
</protein>
<dbReference type="Proteomes" id="UP001281130">
    <property type="component" value="Unassembled WGS sequence"/>
</dbReference>
<name>A0A023X7F2_RUBRA</name>
<keyword evidence="6" id="KW-1185">Reference proteome</keyword>
<dbReference type="HOGENOM" id="CLU_010194_1_0_11"/>
<dbReference type="PANTHER" id="PTHR24321">
    <property type="entry name" value="DEHYDROGENASES, SHORT CHAIN"/>
    <property type="match status" value="1"/>
</dbReference>
<reference evidence="5" key="2">
    <citation type="submission" date="2023-11" db="EMBL/GenBank/DDBJ databases">
        <title>MicrobeMod: A computational toolkit for identifying prokaryotic methylation and restriction-modification with nanopore sequencing.</title>
        <authorList>
            <person name="Crits-Christoph A."/>
            <person name="Kang S.C."/>
            <person name="Lee H."/>
            <person name="Ostrov N."/>
        </authorList>
    </citation>
    <scope>NUCLEOTIDE SEQUENCE</scope>
    <source>
        <strain evidence="5">ATCC 51242</strain>
    </source>
</reference>
<dbReference type="Gene3D" id="3.40.50.720">
    <property type="entry name" value="NAD(P)-binding Rossmann-like Domain"/>
    <property type="match status" value="1"/>
</dbReference>
<evidence type="ECO:0000313" key="6">
    <source>
        <dbReference type="Proteomes" id="UP000025229"/>
    </source>
</evidence>
<dbReference type="PRINTS" id="PR00080">
    <property type="entry name" value="SDRFAMILY"/>
</dbReference>
<dbReference type="PRINTS" id="PR00081">
    <property type="entry name" value="GDHRDH"/>
</dbReference>
<dbReference type="InterPro" id="IPR020904">
    <property type="entry name" value="Sc_DH/Rdtase_CS"/>
</dbReference>
<reference evidence="4 6" key="1">
    <citation type="submission" date="2014-03" db="EMBL/GenBank/DDBJ databases">
        <title>Complete genome sequence of the Radio-Resistant Rubrobacter radiotolerans RSPS-4.</title>
        <authorList>
            <person name="Egas C.C."/>
            <person name="Barroso C.C."/>
            <person name="Froufe H.J.C."/>
            <person name="Pacheco J.J."/>
            <person name="Albuquerque L.L."/>
            <person name="da Costa M.M.S."/>
        </authorList>
    </citation>
    <scope>NUCLEOTIDE SEQUENCE [LARGE SCALE GENOMIC DNA]</scope>
    <source>
        <strain evidence="4 6">RSPS-4</strain>
        <plasmid evidence="4 6">2</plasmid>
    </source>
</reference>
<evidence type="ECO:0000256" key="2">
    <source>
        <dbReference type="ARBA" id="ARBA00023002"/>
    </source>
</evidence>
<gene>
    <name evidence="4" type="ORF">RradSPS_2980</name>
    <name evidence="5" type="ORF">SIL72_16020</name>
</gene>
<dbReference type="AlphaFoldDB" id="A0A023X7F2"/>
<comment type="similarity">
    <text evidence="1">Belongs to the short-chain dehydrogenases/reductases (SDR) family.</text>
</comment>
<feature type="domain" description="Ketoreductase" evidence="3">
    <location>
        <begin position="11"/>
        <end position="194"/>
    </location>
</feature>
<evidence type="ECO:0000256" key="1">
    <source>
        <dbReference type="ARBA" id="ARBA00006484"/>
    </source>
</evidence>
<accession>A0A023X7F2</accession>
<dbReference type="PATRIC" id="fig|42256.3.peg.3029"/>
<dbReference type="PANTHER" id="PTHR24321:SF15">
    <property type="entry name" value="OXIDOREDUCTASE UCPA"/>
    <property type="match status" value="1"/>
</dbReference>
<dbReference type="EMBL" id="JAWXXX010000003">
    <property type="protein sequence ID" value="MDX5895536.1"/>
    <property type="molecule type" value="Genomic_DNA"/>
</dbReference>
<evidence type="ECO:0000259" key="3">
    <source>
        <dbReference type="SMART" id="SM00822"/>
    </source>
</evidence>
<dbReference type="InterPro" id="IPR002347">
    <property type="entry name" value="SDR_fam"/>
</dbReference>
<dbReference type="FunFam" id="3.40.50.720:FF:000084">
    <property type="entry name" value="Short-chain dehydrogenase reductase"/>
    <property type="match status" value="1"/>
</dbReference>
<dbReference type="Proteomes" id="UP000025229">
    <property type="component" value="Plasmid 2"/>
</dbReference>